<dbReference type="PROSITE" id="PS50007">
    <property type="entry name" value="PIPLC_X_DOMAIN"/>
    <property type="match status" value="1"/>
</dbReference>
<dbReference type="InterPro" id="IPR000772">
    <property type="entry name" value="Ricin_B_lectin"/>
</dbReference>
<evidence type="ECO:0000256" key="3">
    <source>
        <dbReference type="ARBA" id="ARBA00019758"/>
    </source>
</evidence>
<dbReference type="CDD" id="cd08586">
    <property type="entry name" value="PI-PLCc_BcPLC_like"/>
    <property type="match status" value="1"/>
</dbReference>
<dbReference type="AlphaFoldDB" id="A0AAW9GJF0"/>
<dbReference type="InterPro" id="IPR000909">
    <property type="entry name" value="PLipase_C_PInositol-sp_X_dom"/>
</dbReference>
<dbReference type="RefSeq" id="WP_320484037.1">
    <property type="nucleotide sequence ID" value="NZ_JAXCMD010000026.1"/>
</dbReference>
<protein>
    <recommendedName>
        <fullName evidence="3">1-phosphatidylinositol phosphodiesterase</fullName>
        <ecNumber evidence="2">4.6.1.13</ecNumber>
    </recommendedName>
    <alternativeName>
        <fullName evidence="5">Phosphatidylinositol diacylglycerol-lyase</fullName>
    </alternativeName>
    <alternativeName>
        <fullName evidence="6">Phosphatidylinositol-specific phospholipase C</fullName>
    </alternativeName>
</protein>
<dbReference type="SMART" id="SM00458">
    <property type="entry name" value="RICIN"/>
    <property type="match status" value="1"/>
</dbReference>
<dbReference type="GO" id="GO:0004436">
    <property type="term" value="F:phosphatidylinositol diacylglycerol-lyase activity"/>
    <property type="evidence" value="ECO:0007669"/>
    <property type="project" value="UniProtKB-EC"/>
</dbReference>
<dbReference type="InterPro" id="IPR035992">
    <property type="entry name" value="Ricin_B-like_lectins"/>
</dbReference>
<feature type="domain" description="Ricin B lectin" evidence="8">
    <location>
        <begin position="356"/>
        <end position="488"/>
    </location>
</feature>
<dbReference type="Proteomes" id="UP001274571">
    <property type="component" value="Unassembled WGS sequence"/>
</dbReference>
<evidence type="ECO:0000313" key="10">
    <source>
        <dbReference type="Proteomes" id="UP001274571"/>
    </source>
</evidence>
<sequence length="496" mass="56146">MGNCDNQTRDAIVPTAHSNYVDRNGILTMDRSGFNVNRTVNYTNRHWMGRIPDSRRISELSIPGTHGSMALHGGVAGDPGDITINQTMNLETQLNSGIRYIDIRCRHYHNNFAIHHGLIYQHAFFSSHVLEPVINFLRRNPSETILMRIKEEYNPRGNTRTFAETFESFWTPNQRYFWNPNSSNNPTLREVRGRIILLQQFPSNRGWFGINWGSLAIQDQFEVPGLNGIYNKWIAVKNHFVNAMNNRNRIHLNHLSGTGGFGAPRPWFLASGYRSRNNNSLLDVASSRPVLSGWLDFPRDHPTIGAVYWGGMNVLATRRIRDRRFTHTGIVAADFPGRGLIEGTIALNFPGTIAGNHQIVTALNNSSVLDLNRGDQVTLWSNNQGNHQRWTFEYIFELQAYRIASVSNPNLVLTVDTPVRAASRVYASPNYGQPGQFWIMERGIWGYKLRSFGDPNLMLIVAGPTAADGANLIVYREHGGGNELVNRSQEFTFRPI</sequence>
<gene>
    <name evidence="9" type="ORF">SOH20_32205</name>
</gene>
<dbReference type="SUPFAM" id="SSF51695">
    <property type="entry name" value="PLC-like phosphodiesterases"/>
    <property type="match status" value="1"/>
</dbReference>
<name>A0AAW9GJF0_BACTU</name>
<evidence type="ECO:0000256" key="2">
    <source>
        <dbReference type="ARBA" id="ARBA00012581"/>
    </source>
</evidence>
<dbReference type="GO" id="GO:0008081">
    <property type="term" value="F:phosphoric diester hydrolase activity"/>
    <property type="evidence" value="ECO:0007669"/>
    <property type="project" value="InterPro"/>
</dbReference>
<organism evidence="9 10">
    <name type="scientific">Bacillus thuringiensis</name>
    <dbReference type="NCBI Taxonomy" id="1428"/>
    <lineage>
        <taxon>Bacteria</taxon>
        <taxon>Bacillati</taxon>
        <taxon>Bacillota</taxon>
        <taxon>Bacilli</taxon>
        <taxon>Bacillales</taxon>
        <taxon>Bacillaceae</taxon>
        <taxon>Bacillus</taxon>
        <taxon>Bacillus cereus group</taxon>
    </lineage>
</organism>
<proteinExistence type="predicted"/>
<keyword evidence="4" id="KW-0442">Lipid degradation</keyword>
<dbReference type="EC" id="4.6.1.13" evidence="2"/>
<dbReference type="Gene3D" id="2.80.10.50">
    <property type="match status" value="1"/>
</dbReference>
<evidence type="ECO:0000256" key="6">
    <source>
        <dbReference type="ARBA" id="ARBA00030782"/>
    </source>
</evidence>
<comment type="caution">
    <text evidence="9">The sequence shown here is derived from an EMBL/GenBank/DDBJ whole genome shotgun (WGS) entry which is preliminary data.</text>
</comment>
<dbReference type="SMART" id="SM00148">
    <property type="entry name" value="PLCXc"/>
    <property type="match status" value="1"/>
</dbReference>
<dbReference type="SUPFAM" id="SSF50370">
    <property type="entry name" value="Ricin B-like lectins"/>
    <property type="match status" value="1"/>
</dbReference>
<comment type="catalytic activity">
    <reaction evidence="1">
        <text>a 1,2-diacyl-sn-glycero-3-phospho-(1D-myo-inositol) = 1D-myo-inositol 1,2-cyclic phosphate + a 1,2-diacyl-sn-glycerol</text>
        <dbReference type="Rhea" id="RHEA:17093"/>
        <dbReference type="ChEBI" id="CHEBI:17815"/>
        <dbReference type="ChEBI" id="CHEBI:57880"/>
        <dbReference type="ChEBI" id="CHEBI:58484"/>
        <dbReference type="EC" id="4.6.1.13"/>
    </reaction>
</comment>
<dbReference type="CDD" id="cd23445">
    <property type="entry name" value="beta-trefoil_Ricin_HA17-like"/>
    <property type="match status" value="1"/>
</dbReference>
<evidence type="ECO:0000256" key="4">
    <source>
        <dbReference type="ARBA" id="ARBA00022963"/>
    </source>
</evidence>
<dbReference type="GO" id="GO:0016042">
    <property type="term" value="P:lipid catabolic process"/>
    <property type="evidence" value="ECO:0007669"/>
    <property type="project" value="UniProtKB-KW"/>
</dbReference>
<evidence type="ECO:0000313" key="9">
    <source>
        <dbReference type="EMBL" id="MDY0855435.1"/>
    </source>
</evidence>
<evidence type="ECO:0000259" key="7">
    <source>
        <dbReference type="SMART" id="SM00148"/>
    </source>
</evidence>
<dbReference type="PANTHER" id="PTHR13593:SF113">
    <property type="entry name" value="SI:DKEY-266F7.9"/>
    <property type="match status" value="1"/>
</dbReference>
<dbReference type="Gene3D" id="3.20.20.190">
    <property type="entry name" value="Phosphatidylinositol (PI) phosphodiesterase"/>
    <property type="match status" value="1"/>
</dbReference>
<dbReference type="InterPro" id="IPR051057">
    <property type="entry name" value="PI-PLC_domain"/>
</dbReference>
<evidence type="ECO:0000259" key="8">
    <source>
        <dbReference type="SMART" id="SM00458"/>
    </source>
</evidence>
<accession>A0AAW9GJF0</accession>
<dbReference type="PANTHER" id="PTHR13593">
    <property type="match status" value="1"/>
</dbReference>
<feature type="domain" description="Phosphatidylinositol-specific phospholipase C X" evidence="7">
    <location>
        <begin position="53"/>
        <end position="200"/>
    </location>
</feature>
<dbReference type="InterPro" id="IPR017946">
    <property type="entry name" value="PLC-like_Pdiesterase_TIM-brl"/>
</dbReference>
<keyword evidence="4" id="KW-0443">Lipid metabolism</keyword>
<evidence type="ECO:0000256" key="1">
    <source>
        <dbReference type="ARBA" id="ARBA00001316"/>
    </source>
</evidence>
<evidence type="ECO:0000256" key="5">
    <source>
        <dbReference type="ARBA" id="ARBA00030474"/>
    </source>
</evidence>
<dbReference type="Pfam" id="PF00388">
    <property type="entry name" value="PI-PLC-X"/>
    <property type="match status" value="1"/>
</dbReference>
<dbReference type="EMBL" id="JAXCMD010000026">
    <property type="protein sequence ID" value="MDY0855435.1"/>
    <property type="molecule type" value="Genomic_DNA"/>
</dbReference>
<reference evidence="9" key="1">
    <citation type="submission" date="2023-11" db="EMBL/GenBank/DDBJ databases">
        <title>Genome Sequence of Bacillus thuringiensis stain BLB 30AF.</title>
        <authorList>
            <person name="Farhat A."/>
        </authorList>
    </citation>
    <scope>NUCLEOTIDE SEQUENCE</scope>
    <source>
        <strain evidence="9">BLB30AF</strain>
    </source>
</reference>